<name>A0A1L3SPT0_9HYPH</name>
<protein>
    <recommendedName>
        <fullName evidence="4">GcrA cell cycle regulator</fullName>
    </recommendedName>
</protein>
<dbReference type="AlphaFoldDB" id="A0A1L3SPT0"/>
<dbReference type="Proteomes" id="UP000182840">
    <property type="component" value="Chromosome"/>
</dbReference>
<dbReference type="EMBL" id="CP018171">
    <property type="protein sequence ID" value="APH71423.1"/>
    <property type="molecule type" value="Genomic_DNA"/>
</dbReference>
<dbReference type="KEGG" id="meso:BSQ44_08625"/>
<evidence type="ECO:0000256" key="1">
    <source>
        <dbReference type="SAM" id="MobiDB-lite"/>
    </source>
</evidence>
<feature type="region of interest" description="Disordered" evidence="1">
    <location>
        <begin position="213"/>
        <end position="245"/>
    </location>
</feature>
<gene>
    <name evidence="2" type="ORF">BSQ44_08625</name>
</gene>
<keyword evidence="3" id="KW-1185">Reference proteome</keyword>
<evidence type="ECO:0000313" key="2">
    <source>
        <dbReference type="EMBL" id="APH71423.1"/>
    </source>
</evidence>
<dbReference type="Pfam" id="PF07750">
    <property type="entry name" value="GcrA"/>
    <property type="match status" value="1"/>
</dbReference>
<sequence length="245" mass="25575">MSGAYPVTFAWTDEAIARLKKLVEEKLSASDIAARLSKEFAPISRNAVIGMIRRKAKAGFPQLKAPARTGAIRAPGAAGKPAKVVRPSTKAQDAHHEGRSARYAIKAPPRLTSANDPKGFDPDLKALADLAPAKKPVETLALAVQRAVTNAKAYDAASRHLTLTELQTGDCKFPVTDDAGGAHRFCGGQALPGKGPGGFGSYCAHHQARCGGGPSTFRQAQDSGRAAGKPAPRATARSFGEWAAA</sequence>
<dbReference type="InterPro" id="IPR011681">
    <property type="entry name" value="GcrA"/>
</dbReference>
<evidence type="ECO:0008006" key="4">
    <source>
        <dbReference type="Google" id="ProtNLM"/>
    </source>
</evidence>
<organism evidence="2 3">
    <name type="scientific">Aquibium oceanicum</name>
    <dbReference type="NCBI Taxonomy" id="1670800"/>
    <lineage>
        <taxon>Bacteria</taxon>
        <taxon>Pseudomonadati</taxon>
        <taxon>Pseudomonadota</taxon>
        <taxon>Alphaproteobacteria</taxon>
        <taxon>Hyphomicrobiales</taxon>
        <taxon>Phyllobacteriaceae</taxon>
        <taxon>Aquibium</taxon>
    </lineage>
</organism>
<evidence type="ECO:0000313" key="3">
    <source>
        <dbReference type="Proteomes" id="UP000182840"/>
    </source>
</evidence>
<reference evidence="3" key="1">
    <citation type="submission" date="2016-11" db="EMBL/GenBank/DDBJ databases">
        <title>Mesorhizobium oceanicum sp. nov., isolated from deep seawater in South China Sea.</title>
        <authorList>
            <person name="Fu G.-Y."/>
        </authorList>
    </citation>
    <scope>NUCLEOTIDE SEQUENCE [LARGE SCALE GENOMIC DNA]</scope>
    <source>
        <strain evidence="3">B7</strain>
    </source>
</reference>
<dbReference type="STRING" id="1670800.BSQ44_08625"/>
<proteinExistence type="predicted"/>
<accession>A0A1L3SPT0</accession>
<dbReference type="RefSeq" id="WP_072603064.1">
    <property type="nucleotide sequence ID" value="NZ_CP018171.1"/>
</dbReference>